<dbReference type="GO" id="GO:0006412">
    <property type="term" value="P:translation"/>
    <property type="evidence" value="ECO:0007669"/>
    <property type="project" value="UniProtKB-UniRule"/>
</dbReference>
<dbReference type="Proteomes" id="UP001201020">
    <property type="component" value="Chromosome"/>
</dbReference>
<evidence type="ECO:0000256" key="1">
    <source>
        <dbReference type="ARBA" id="ARBA00009339"/>
    </source>
</evidence>
<reference evidence="5" key="1">
    <citation type="journal article" date="2022" name="Nat. Microbiol.">
        <title>Unique mobile elements and scalable gene flow at the prokaryote-eukaryote boundary revealed by circularized Asgard archaea genomes.</title>
        <authorList>
            <person name="Wu F."/>
            <person name="Speth D.R."/>
            <person name="Philosof A."/>
            <person name="Cremiere A."/>
            <person name="Narayanan A."/>
            <person name="Barco R.A."/>
            <person name="Connon S.A."/>
            <person name="Amend J.P."/>
            <person name="Antoshechkin I.A."/>
            <person name="Orphan V.J."/>
        </authorList>
    </citation>
    <scope>NUCLEOTIDE SEQUENCE</scope>
    <source>
        <strain evidence="5">PM71</strain>
    </source>
</reference>
<dbReference type="Pfam" id="PF00832">
    <property type="entry name" value="Ribosomal_L39"/>
    <property type="match status" value="1"/>
</dbReference>
<dbReference type="AlphaFoldDB" id="A0A9Y1BJN1"/>
<keyword evidence="2 4" id="KW-0689">Ribosomal protein</keyword>
<evidence type="ECO:0000313" key="5">
    <source>
        <dbReference type="EMBL" id="UJG39980.1"/>
    </source>
</evidence>
<proteinExistence type="inferred from homology"/>
<dbReference type="HAMAP" id="MF_00629">
    <property type="entry name" value="Ribosomal_eL39"/>
    <property type="match status" value="1"/>
</dbReference>
<dbReference type="GO" id="GO:1990904">
    <property type="term" value="C:ribonucleoprotein complex"/>
    <property type="evidence" value="ECO:0007669"/>
    <property type="project" value="UniProtKB-KW"/>
</dbReference>
<dbReference type="EMBL" id="CP084166">
    <property type="protein sequence ID" value="UJG39980.1"/>
    <property type="molecule type" value="Genomic_DNA"/>
</dbReference>
<keyword evidence="3 4" id="KW-0687">Ribonucleoprotein</keyword>
<evidence type="ECO:0000256" key="4">
    <source>
        <dbReference type="HAMAP-Rule" id="MF_00629"/>
    </source>
</evidence>
<dbReference type="SUPFAM" id="SSF48662">
    <property type="entry name" value="Ribosomal protein L39e"/>
    <property type="match status" value="1"/>
</dbReference>
<protein>
    <recommendedName>
        <fullName evidence="4">Large ribosomal subunit protein eL39</fullName>
    </recommendedName>
</protein>
<accession>A0A9Y1BJN1</accession>
<dbReference type="GO" id="GO:0005840">
    <property type="term" value="C:ribosome"/>
    <property type="evidence" value="ECO:0007669"/>
    <property type="project" value="UniProtKB-KW"/>
</dbReference>
<evidence type="ECO:0000256" key="3">
    <source>
        <dbReference type="ARBA" id="ARBA00023274"/>
    </source>
</evidence>
<gene>
    <name evidence="4" type="primary">rpl39e</name>
    <name evidence="5" type="ORF">K9W45_09000</name>
</gene>
<dbReference type="Gene3D" id="1.10.1620.10">
    <property type="entry name" value="Ribosomal protein L39e"/>
    <property type="match status" value="1"/>
</dbReference>
<name>A0A9Y1BJN1_9ARCH</name>
<comment type="similarity">
    <text evidence="1 4">Belongs to the eukaryotic ribosomal protein eL39 family.</text>
</comment>
<evidence type="ECO:0000256" key="2">
    <source>
        <dbReference type="ARBA" id="ARBA00022980"/>
    </source>
</evidence>
<dbReference type="InterPro" id="IPR000077">
    <property type="entry name" value="Ribosomal_eL39"/>
</dbReference>
<organism evidence="5">
    <name type="scientific">Candidatus Heimdallarchaeum aukensis</name>
    <dbReference type="NCBI Taxonomy" id="2876573"/>
    <lineage>
        <taxon>Archaea</taxon>
        <taxon>Promethearchaeati</taxon>
        <taxon>Candidatus Heimdallarchaeota</taxon>
        <taxon>Candidatus Heimdallarchaeia (ex Rinke et al. 2021) (nom. nud.)</taxon>
        <taxon>Candidatus Heimdallarchaeales</taxon>
        <taxon>Candidatus Heimdallarchaeaceae</taxon>
        <taxon>Candidatus Heimdallarchaeum</taxon>
    </lineage>
</organism>
<dbReference type="InterPro" id="IPR023626">
    <property type="entry name" value="Ribosomal_eL39_dom_sf"/>
</dbReference>
<dbReference type="GO" id="GO:0003735">
    <property type="term" value="F:structural constituent of ribosome"/>
    <property type="evidence" value="ECO:0007669"/>
    <property type="project" value="InterPro"/>
</dbReference>
<dbReference type="NCBIfam" id="NF002316">
    <property type="entry name" value="PRK01242.1"/>
    <property type="match status" value="1"/>
</dbReference>
<sequence length="51" mass="6234">MARNKVLSRKLRYAKSMKTNSSVPSWIVVRTNRRVRTHPKRRSWRQVRVKK</sequence>